<dbReference type="EMBL" id="FTNY01000003">
    <property type="protein sequence ID" value="SIS35927.1"/>
    <property type="molecule type" value="Genomic_DNA"/>
</dbReference>
<evidence type="ECO:0000259" key="4">
    <source>
        <dbReference type="Pfam" id="PF22624"/>
    </source>
</evidence>
<name>A0A1N7IFR1_9FLAO</name>
<evidence type="ECO:0000313" key="6">
    <source>
        <dbReference type="Proteomes" id="UP000186373"/>
    </source>
</evidence>
<evidence type="ECO:0000259" key="3">
    <source>
        <dbReference type="Pfam" id="PF01648"/>
    </source>
</evidence>
<dbReference type="Proteomes" id="UP000186373">
    <property type="component" value="Unassembled WGS sequence"/>
</dbReference>
<protein>
    <submittedName>
        <fullName evidence="5">4'-phosphopantetheinyl transferase</fullName>
    </submittedName>
</protein>
<feature type="domain" description="4'-phosphopantetheinyl transferase" evidence="3">
    <location>
        <begin position="100"/>
        <end position="186"/>
    </location>
</feature>
<sequence>MNILYSFIDESRHKYLMDRYLNTFPEDFKKDILKYRRWQDAQLSLLGRVLLQHGLNTHYGISEAEIGRLPNNKPYLKGHSIYFNISHSKNLVICAIADFPVGIDIEFSDDTINYLDFQFQMTAGEFEKIHHSEDKIKSFFTYWTKKEAVLKAEGSGILIPLDSFEILNNECIIDGKKFFTKEIFIDKKYSCCIASNKLDVQNKSICFELFQN</sequence>
<dbReference type="GO" id="GO:0005829">
    <property type="term" value="C:cytosol"/>
    <property type="evidence" value="ECO:0007669"/>
    <property type="project" value="TreeGrafter"/>
</dbReference>
<dbReference type="InterPro" id="IPR050559">
    <property type="entry name" value="P-Pant_transferase_sf"/>
</dbReference>
<accession>A0A1N7IFR1</accession>
<dbReference type="SUPFAM" id="SSF56214">
    <property type="entry name" value="4'-phosphopantetheinyl transferase"/>
    <property type="match status" value="2"/>
</dbReference>
<reference evidence="6" key="1">
    <citation type="submission" date="2017-01" db="EMBL/GenBank/DDBJ databases">
        <authorList>
            <person name="Varghese N."/>
            <person name="Submissions S."/>
        </authorList>
    </citation>
    <scope>NUCLEOTIDE SEQUENCE [LARGE SCALE GENOMIC DNA]</scope>
    <source>
        <strain evidence="6">DSM 17126</strain>
    </source>
</reference>
<evidence type="ECO:0000313" key="5">
    <source>
        <dbReference type="EMBL" id="SIS35927.1"/>
    </source>
</evidence>
<evidence type="ECO:0000256" key="2">
    <source>
        <dbReference type="ARBA" id="ARBA00022679"/>
    </source>
</evidence>
<dbReference type="Pfam" id="PF01648">
    <property type="entry name" value="ACPS"/>
    <property type="match status" value="1"/>
</dbReference>
<keyword evidence="2 5" id="KW-0808">Transferase</keyword>
<dbReference type="InterPro" id="IPR055066">
    <property type="entry name" value="AASDHPPT_N"/>
</dbReference>
<dbReference type="InterPro" id="IPR008278">
    <property type="entry name" value="4-PPantetheinyl_Trfase_dom"/>
</dbReference>
<comment type="similarity">
    <text evidence="1">Belongs to the P-Pant transferase superfamily. Gsp/Sfp/HetI/AcpT family.</text>
</comment>
<dbReference type="PANTHER" id="PTHR12215:SF10">
    <property type="entry name" value="L-AMINOADIPATE-SEMIALDEHYDE DEHYDROGENASE-PHOSPHOPANTETHEINYL TRANSFERASE"/>
    <property type="match status" value="1"/>
</dbReference>
<dbReference type="RefSeq" id="WP_076507535.1">
    <property type="nucleotide sequence ID" value="NZ_FTNY01000003.1"/>
</dbReference>
<organism evidence="5 6">
    <name type="scientific">Chryseobacterium shigense</name>
    <dbReference type="NCBI Taxonomy" id="297244"/>
    <lineage>
        <taxon>Bacteria</taxon>
        <taxon>Pseudomonadati</taxon>
        <taxon>Bacteroidota</taxon>
        <taxon>Flavobacteriia</taxon>
        <taxon>Flavobacteriales</taxon>
        <taxon>Weeksellaceae</taxon>
        <taxon>Chryseobacterium group</taxon>
        <taxon>Chryseobacterium</taxon>
    </lineage>
</organism>
<proteinExistence type="inferred from homology"/>
<gene>
    <name evidence="5" type="ORF">SAMN05421639_103558</name>
</gene>
<dbReference type="OrthoDB" id="9808281at2"/>
<evidence type="ECO:0000256" key="1">
    <source>
        <dbReference type="ARBA" id="ARBA00010990"/>
    </source>
</evidence>
<dbReference type="Pfam" id="PF22624">
    <property type="entry name" value="AASDHPPT_N"/>
    <property type="match status" value="1"/>
</dbReference>
<dbReference type="InterPro" id="IPR037143">
    <property type="entry name" value="4-PPantetheinyl_Trfase_dom_sf"/>
</dbReference>
<feature type="domain" description="4'-phosphopantetheinyl transferase N-terminal" evidence="4">
    <location>
        <begin position="21"/>
        <end position="95"/>
    </location>
</feature>
<dbReference type="AlphaFoldDB" id="A0A1N7IFR1"/>
<dbReference type="GO" id="GO:0000287">
    <property type="term" value="F:magnesium ion binding"/>
    <property type="evidence" value="ECO:0007669"/>
    <property type="project" value="InterPro"/>
</dbReference>
<dbReference type="GO" id="GO:0008897">
    <property type="term" value="F:holo-[acyl-carrier-protein] synthase activity"/>
    <property type="evidence" value="ECO:0007669"/>
    <property type="project" value="InterPro"/>
</dbReference>
<dbReference type="PANTHER" id="PTHR12215">
    <property type="entry name" value="PHOSPHOPANTETHEINE TRANSFERASE"/>
    <property type="match status" value="1"/>
</dbReference>
<dbReference type="Gene3D" id="3.90.470.20">
    <property type="entry name" value="4'-phosphopantetheinyl transferase domain"/>
    <property type="match status" value="2"/>
</dbReference>
<keyword evidence="6" id="KW-1185">Reference proteome</keyword>
<dbReference type="GO" id="GO:0019878">
    <property type="term" value="P:lysine biosynthetic process via aminoadipic acid"/>
    <property type="evidence" value="ECO:0007669"/>
    <property type="project" value="TreeGrafter"/>
</dbReference>